<feature type="active site" evidence="3">
    <location>
        <position position="288"/>
    </location>
</feature>
<dbReference type="PANTHER" id="PTHR48081">
    <property type="entry name" value="AB HYDROLASE SUPERFAMILY PROTEIN C4A8.06C"/>
    <property type="match status" value="1"/>
</dbReference>
<feature type="region of interest" description="Disordered" evidence="4">
    <location>
        <begin position="656"/>
        <end position="680"/>
    </location>
</feature>
<evidence type="ECO:0000256" key="1">
    <source>
        <dbReference type="ARBA" id="ARBA00010515"/>
    </source>
</evidence>
<evidence type="ECO:0000256" key="3">
    <source>
        <dbReference type="PROSITE-ProRule" id="PRU10038"/>
    </source>
</evidence>
<dbReference type="GO" id="GO:0016787">
    <property type="term" value="F:hydrolase activity"/>
    <property type="evidence" value="ECO:0007669"/>
    <property type="project" value="UniProtKB-KW"/>
</dbReference>
<dbReference type="FunFam" id="3.40.50.1820:FF:000252">
    <property type="entry name" value="Related to calmodulin-dependent protein kinase"/>
    <property type="match status" value="1"/>
</dbReference>
<feature type="region of interest" description="Disordered" evidence="4">
    <location>
        <begin position="581"/>
        <end position="637"/>
    </location>
</feature>
<dbReference type="InterPro" id="IPR002168">
    <property type="entry name" value="Lipase_GDXG_HIS_AS"/>
</dbReference>
<feature type="compositionally biased region" description="Basic and acidic residues" evidence="4">
    <location>
        <begin position="527"/>
        <end position="541"/>
    </location>
</feature>
<feature type="compositionally biased region" description="Acidic residues" evidence="4">
    <location>
        <begin position="542"/>
        <end position="558"/>
    </location>
</feature>
<dbReference type="Gene3D" id="3.40.50.1820">
    <property type="entry name" value="alpha/beta hydrolase"/>
    <property type="match status" value="1"/>
</dbReference>
<gene>
    <name evidence="6" type="ORF">EDB92DRAFT_1942153</name>
</gene>
<dbReference type="InterPro" id="IPR013094">
    <property type="entry name" value="AB_hydrolase_3"/>
</dbReference>
<dbReference type="Proteomes" id="UP001201163">
    <property type="component" value="Unassembled WGS sequence"/>
</dbReference>
<evidence type="ECO:0000256" key="2">
    <source>
        <dbReference type="ARBA" id="ARBA00022801"/>
    </source>
</evidence>
<feature type="compositionally biased region" description="Basic and acidic residues" evidence="4">
    <location>
        <begin position="467"/>
        <end position="484"/>
    </location>
</feature>
<feature type="domain" description="Alpha/beta hydrolase fold-3" evidence="5">
    <location>
        <begin position="213"/>
        <end position="420"/>
    </location>
</feature>
<dbReference type="InterPro" id="IPR029058">
    <property type="entry name" value="AB_hydrolase_fold"/>
</dbReference>
<dbReference type="PROSITE" id="PS01173">
    <property type="entry name" value="LIPASE_GDXG_HIS"/>
    <property type="match status" value="1"/>
</dbReference>
<evidence type="ECO:0000256" key="4">
    <source>
        <dbReference type="SAM" id="MobiDB-lite"/>
    </source>
</evidence>
<sequence length="680" mass="74992">MSFISLPWPLSRFSAGRAVNPTVNPSATLRRPSSIASLLRYYETPGVPPPSSRVDPLLQQTRKHVMGIRDLLSLGGLIALKATEVAGDVVSHQIWGPRKKSWSLPMTILTGIMRDAGRHSKLVDIATIRMFLGIGGLVPLPPDALVTPVTFRVRKRGLRGILAQFDELEDGTRELSGEWTVTKRLWQRLQSEWKRTTVDPSTPHRKHHNERIILYLHGGAYYLFSPSTHRTITIQLSKFTDSRIFAVAYRLAPETRFPGPLHDAVSTYLRLIEDLHIPPSNILFSGDSAGGGLCLALLMYLRDNNYPLPAGAILMSPWVDLTRSCDSWDSNAPFDIVPIPSNGDHLDPVACYLGSNMELYLTHPYASPLFGDFTGLPPMLIQAGESEVLRDEITLLAHKATLAGVQVMHELYEDAVHIFQAFAFFEASQHAFASCRAFVRHEFALAQPQDPRPLDDNTEAGLASEINNERAHMVRGDGQERTPSDVETQVDSEQESSVYDYSGDGVTEAETDGSFVSVDDSLAIQAEMDRPWPTRDPRSPGDSDDDDDDNGDLEDDAGLSDSRASSSYLLSIRAHSYSGIENAQQRVPSRVRPPHSPSVRSYASTINSRRLRMSTISTSPVPSPSIRSSSSHPDISSLCEQWESTGPANITLTYKPGGATFSASSSKSKSRKRSPTFHHA</sequence>
<dbReference type="InterPro" id="IPR033140">
    <property type="entry name" value="Lipase_GDXG_put_SER_AS"/>
</dbReference>
<evidence type="ECO:0000313" key="6">
    <source>
        <dbReference type="EMBL" id="KAH8997550.1"/>
    </source>
</evidence>
<reference evidence="6" key="1">
    <citation type="submission" date="2022-01" db="EMBL/GenBank/DDBJ databases">
        <title>Comparative genomics reveals a dynamic genome evolution in the ectomycorrhizal milk-cap (Lactarius) mushrooms.</title>
        <authorList>
            <consortium name="DOE Joint Genome Institute"/>
            <person name="Lebreton A."/>
            <person name="Tang N."/>
            <person name="Kuo A."/>
            <person name="LaButti K."/>
            <person name="Drula E."/>
            <person name="Barry K."/>
            <person name="Clum A."/>
            <person name="Lipzen A."/>
            <person name="Mousain D."/>
            <person name="Ng V."/>
            <person name="Wang R."/>
            <person name="Wang X."/>
            <person name="Dai Y."/>
            <person name="Henrissat B."/>
            <person name="Grigoriev I.V."/>
            <person name="Guerin-Laguette A."/>
            <person name="Yu F."/>
            <person name="Martin F.M."/>
        </authorList>
    </citation>
    <scope>NUCLEOTIDE SEQUENCE</scope>
    <source>
        <strain evidence="6">QP</strain>
    </source>
</reference>
<keyword evidence="7" id="KW-1185">Reference proteome</keyword>
<dbReference type="EMBL" id="JAKELL010000007">
    <property type="protein sequence ID" value="KAH8997550.1"/>
    <property type="molecule type" value="Genomic_DNA"/>
</dbReference>
<comment type="similarity">
    <text evidence="1">Belongs to the 'GDXG' lipolytic enzyme family.</text>
</comment>
<accession>A0AAD4LLM5</accession>
<organism evidence="6 7">
    <name type="scientific">Lactarius akahatsu</name>
    <dbReference type="NCBI Taxonomy" id="416441"/>
    <lineage>
        <taxon>Eukaryota</taxon>
        <taxon>Fungi</taxon>
        <taxon>Dikarya</taxon>
        <taxon>Basidiomycota</taxon>
        <taxon>Agaricomycotina</taxon>
        <taxon>Agaricomycetes</taxon>
        <taxon>Russulales</taxon>
        <taxon>Russulaceae</taxon>
        <taxon>Lactarius</taxon>
    </lineage>
</organism>
<evidence type="ECO:0000313" key="7">
    <source>
        <dbReference type="Proteomes" id="UP001201163"/>
    </source>
</evidence>
<name>A0AAD4LLM5_9AGAM</name>
<feature type="compositionally biased region" description="Basic residues" evidence="4">
    <location>
        <begin position="668"/>
        <end position="680"/>
    </location>
</feature>
<proteinExistence type="inferred from homology"/>
<feature type="compositionally biased region" description="Low complexity" evidence="4">
    <location>
        <begin position="614"/>
        <end position="637"/>
    </location>
</feature>
<dbReference type="InterPro" id="IPR050300">
    <property type="entry name" value="GDXG_lipolytic_enzyme"/>
</dbReference>
<evidence type="ECO:0000259" key="5">
    <source>
        <dbReference type="Pfam" id="PF07859"/>
    </source>
</evidence>
<feature type="region of interest" description="Disordered" evidence="4">
    <location>
        <begin position="467"/>
        <end position="562"/>
    </location>
</feature>
<dbReference type="Pfam" id="PF07859">
    <property type="entry name" value="Abhydrolase_3"/>
    <property type="match status" value="1"/>
</dbReference>
<dbReference type="PANTHER" id="PTHR48081:SF26">
    <property type="entry name" value="ALPHA_BETA HYDROLASE FOLD-3 DOMAIN-CONTAINING PROTEIN"/>
    <property type="match status" value="1"/>
</dbReference>
<keyword evidence="2" id="KW-0378">Hydrolase</keyword>
<comment type="caution">
    <text evidence="6">The sequence shown here is derived from an EMBL/GenBank/DDBJ whole genome shotgun (WGS) entry which is preliminary data.</text>
</comment>
<protein>
    <submittedName>
        <fullName evidence="6">Lipase/ esterase</fullName>
    </submittedName>
</protein>
<dbReference type="SUPFAM" id="SSF53474">
    <property type="entry name" value="alpha/beta-Hydrolases"/>
    <property type="match status" value="1"/>
</dbReference>
<dbReference type="PROSITE" id="PS01174">
    <property type="entry name" value="LIPASE_GDXG_SER"/>
    <property type="match status" value="1"/>
</dbReference>
<dbReference type="AlphaFoldDB" id="A0AAD4LLM5"/>